<organism evidence="1 2">
    <name type="scientific">Spizellomyces punctatus (strain DAOM BR117)</name>
    <dbReference type="NCBI Taxonomy" id="645134"/>
    <lineage>
        <taxon>Eukaryota</taxon>
        <taxon>Fungi</taxon>
        <taxon>Fungi incertae sedis</taxon>
        <taxon>Chytridiomycota</taxon>
        <taxon>Chytridiomycota incertae sedis</taxon>
        <taxon>Chytridiomycetes</taxon>
        <taxon>Spizellomycetales</taxon>
        <taxon>Spizellomycetaceae</taxon>
        <taxon>Spizellomyces</taxon>
    </lineage>
</organism>
<dbReference type="RefSeq" id="XP_016604129.1">
    <property type="nucleotide sequence ID" value="XM_016757717.1"/>
</dbReference>
<dbReference type="GeneID" id="27692668"/>
<name>A0A0L0H563_SPIPD</name>
<protein>
    <submittedName>
        <fullName evidence="1">Uncharacterized protein</fullName>
    </submittedName>
</protein>
<evidence type="ECO:0000313" key="1">
    <source>
        <dbReference type="EMBL" id="KNC96089.1"/>
    </source>
</evidence>
<dbReference type="Proteomes" id="UP000053201">
    <property type="component" value="Unassembled WGS sequence"/>
</dbReference>
<dbReference type="VEuPathDB" id="FungiDB:SPPG_09543"/>
<proteinExistence type="predicted"/>
<dbReference type="EMBL" id="KQ257471">
    <property type="protein sequence ID" value="KNC96089.1"/>
    <property type="molecule type" value="Genomic_DNA"/>
</dbReference>
<keyword evidence="2" id="KW-1185">Reference proteome</keyword>
<dbReference type="InParanoid" id="A0A0L0H563"/>
<evidence type="ECO:0000313" key="2">
    <source>
        <dbReference type="Proteomes" id="UP000053201"/>
    </source>
</evidence>
<gene>
    <name evidence="1" type="ORF">SPPG_09543</name>
</gene>
<accession>A0A0L0H563</accession>
<reference evidence="1 2" key="1">
    <citation type="submission" date="2009-08" db="EMBL/GenBank/DDBJ databases">
        <title>The Genome Sequence of Spizellomyces punctatus strain DAOM BR117.</title>
        <authorList>
            <consortium name="The Broad Institute Genome Sequencing Platform"/>
            <person name="Russ C."/>
            <person name="Cuomo C."/>
            <person name="Shea T."/>
            <person name="Young S.K."/>
            <person name="Zeng Q."/>
            <person name="Koehrsen M."/>
            <person name="Haas B."/>
            <person name="Borodovsky M."/>
            <person name="Guigo R."/>
            <person name="Alvarado L."/>
            <person name="Berlin A."/>
            <person name="Bochicchio J."/>
            <person name="Borenstein D."/>
            <person name="Chapman S."/>
            <person name="Chen Z."/>
            <person name="Engels R."/>
            <person name="Freedman E."/>
            <person name="Gellesch M."/>
            <person name="Goldberg J."/>
            <person name="Griggs A."/>
            <person name="Gujja S."/>
            <person name="Heiman D."/>
            <person name="Hepburn T."/>
            <person name="Howarth C."/>
            <person name="Jen D."/>
            <person name="Larson L."/>
            <person name="Lewis B."/>
            <person name="Mehta T."/>
            <person name="Park D."/>
            <person name="Pearson M."/>
            <person name="Roberts A."/>
            <person name="Saif S."/>
            <person name="Shenoy N."/>
            <person name="Sisk P."/>
            <person name="Stolte C."/>
            <person name="Sykes S."/>
            <person name="Thomson T."/>
            <person name="Walk T."/>
            <person name="White J."/>
            <person name="Yandava C."/>
            <person name="Burger G."/>
            <person name="Gray M.W."/>
            <person name="Holland P.W.H."/>
            <person name="King N."/>
            <person name="Lang F.B.F."/>
            <person name="Roger A.J."/>
            <person name="Ruiz-Trillo I."/>
            <person name="Lander E."/>
            <person name="Nusbaum C."/>
        </authorList>
    </citation>
    <scope>NUCLEOTIDE SEQUENCE [LARGE SCALE GENOMIC DNA]</scope>
    <source>
        <strain evidence="1 2">DAOM BR117</strain>
    </source>
</reference>
<sequence length="110" mass="12629">MIIGGHRKRSTVPWIDKLLSTCLPHGTFPMRMGETVQSARLLALQQSYGLKEYVIQDLWSEWCSCGLCIVVYDKVPVIIQRIRTIYKHSTSFVFSALKIQPTSFRVKVRA</sequence>
<dbReference type="AlphaFoldDB" id="A0A0L0H563"/>